<dbReference type="Proteomes" id="UP001143856">
    <property type="component" value="Unassembled WGS sequence"/>
</dbReference>
<evidence type="ECO:0000313" key="2">
    <source>
        <dbReference type="Proteomes" id="UP001143856"/>
    </source>
</evidence>
<proteinExistence type="predicted"/>
<organism evidence="1 2">
    <name type="scientific">Xylaria curta</name>
    <dbReference type="NCBI Taxonomy" id="42375"/>
    <lineage>
        <taxon>Eukaryota</taxon>
        <taxon>Fungi</taxon>
        <taxon>Dikarya</taxon>
        <taxon>Ascomycota</taxon>
        <taxon>Pezizomycotina</taxon>
        <taxon>Sordariomycetes</taxon>
        <taxon>Xylariomycetidae</taxon>
        <taxon>Xylariales</taxon>
        <taxon>Xylariaceae</taxon>
        <taxon>Xylaria</taxon>
    </lineage>
</organism>
<evidence type="ECO:0000313" key="1">
    <source>
        <dbReference type="EMBL" id="KAJ2987911.1"/>
    </source>
</evidence>
<comment type="caution">
    <text evidence="1">The sequence shown here is derived from an EMBL/GenBank/DDBJ whole genome shotgun (WGS) entry which is preliminary data.</text>
</comment>
<gene>
    <name evidence="1" type="ORF">NUW58_g4251</name>
</gene>
<protein>
    <submittedName>
        <fullName evidence="1">Uncharacterized protein</fullName>
    </submittedName>
</protein>
<accession>A0ACC1P8W5</accession>
<reference evidence="1" key="1">
    <citation type="submission" date="2022-10" db="EMBL/GenBank/DDBJ databases">
        <title>Genome Sequence of Xylaria curta.</title>
        <authorList>
            <person name="Buettner E."/>
        </authorList>
    </citation>
    <scope>NUCLEOTIDE SEQUENCE</scope>
    <source>
        <strain evidence="1">Babe10</strain>
    </source>
</reference>
<name>A0ACC1P8W5_9PEZI</name>
<sequence>MSKLELTDAEREKVFLRERDIDIMENDIESHKLELQLTFTVFQAVLNDDRTESVKRIMLDIYKSIKCLADDITRGIQNDQNPVPPSVKNNPKGLLRNSTYPTTTDFNMQLLRDFELYRLTSLYMGWIFSKVQPPDNYHDSTPPTRGPSWKFSAPIQMTVSTEELFLKVLGQISQRAKANRTLWDDYQWLLRSKRKRRLIDNLLRDQNAILQKDYPQLEWTLAGLEFTARKNQKPVQEAKTIQVILKTQFAPESQQTSPRSRAGAQITASTNASGGLVGGIEIPPGSERRSFTGGISGEQQGAGTGYGRKDMSGLPTTNNTGPQNTGFNTLRHKPRPKSSRIKRGIVLRHQQFVLVKREGKDSKGKHEKDRSRSWWWPWSNWKSLKISIEPRGPRSNLKGWSRGSALRSASHTPLPPHLDSGQSTMPSYPHTHFSQGDTPLRQGYNHDRGGVREEMTPAQEAQIIEGLFEEWDELRGAKVSAMKKSKKKKKKRTHYAGDPIGQDEQTGHHEALIGVGRPSFPSRPTVAARPPFLGQMPPAPQNHHSIPNVGERDERRGEDKKRDEDGRRDEDASECQSEEDQQFPGGWDDTVSYCFAWNLRLISLLSFYQIHDQLDRGVGTSSLQGLITALGLQRITLEETMGKLMDTNGLDVVLAPSDSTLVSYSACAGWPIATVPLGRTEHNGQPFRLFILARENREDMLLRFMKVFKATFPPVSRPTEPFKSRLGL</sequence>
<keyword evidence="2" id="KW-1185">Reference proteome</keyword>
<dbReference type="EMBL" id="JAPDGR010000723">
    <property type="protein sequence ID" value="KAJ2987911.1"/>
    <property type="molecule type" value="Genomic_DNA"/>
</dbReference>